<evidence type="ECO:0000256" key="2">
    <source>
        <dbReference type="ARBA" id="ARBA00007406"/>
    </source>
</evidence>
<feature type="transmembrane region" description="Helical" evidence="9">
    <location>
        <begin position="15"/>
        <end position="34"/>
    </location>
</feature>
<evidence type="ECO:0000256" key="9">
    <source>
        <dbReference type="SAM" id="Phobius"/>
    </source>
</evidence>
<organism evidence="10 11">
    <name type="scientific">Rattus norvegicus</name>
    <name type="common">Rat</name>
    <dbReference type="NCBI Taxonomy" id="10116"/>
    <lineage>
        <taxon>Eukaryota</taxon>
        <taxon>Metazoa</taxon>
        <taxon>Chordata</taxon>
        <taxon>Craniata</taxon>
        <taxon>Vertebrata</taxon>
        <taxon>Euteleostomi</taxon>
        <taxon>Mammalia</taxon>
        <taxon>Eutheria</taxon>
        <taxon>Euarchontoglires</taxon>
        <taxon>Glires</taxon>
        <taxon>Rodentia</taxon>
        <taxon>Myomorpha</taxon>
        <taxon>Muroidea</taxon>
        <taxon>Muridae</taxon>
        <taxon>Murinae</taxon>
        <taxon>Rattus</taxon>
    </lineage>
</organism>
<evidence type="ECO:0000256" key="7">
    <source>
        <dbReference type="ARBA" id="ARBA00023152"/>
    </source>
</evidence>
<name>A6IR48_RAT</name>
<keyword evidence="9" id="KW-0812">Transmembrane</keyword>
<dbReference type="InterPro" id="IPR036291">
    <property type="entry name" value="NAD(P)-bd_dom_sf"/>
</dbReference>
<dbReference type="GO" id="GO:0004365">
    <property type="term" value="F:glyceraldehyde-3-phosphate dehydrogenase (NAD+) (phosphorylating) activity"/>
    <property type="evidence" value="ECO:0007669"/>
    <property type="project" value="UniProtKB-EC"/>
</dbReference>
<gene>
    <name evidence="10" type="ORF">rCG_53026</name>
</gene>
<dbReference type="AlphaFoldDB" id="A6IR48"/>
<evidence type="ECO:0000256" key="4">
    <source>
        <dbReference type="ARBA" id="ARBA00022490"/>
    </source>
</evidence>
<evidence type="ECO:0000313" key="11">
    <source>
        <dbReference type="Proteomes" id="UP000234681"/>
    </source>
</evidence>
<accession>A6IR48</accession>
<sequence>MEKSRNHLKGGDKTVIIFCFSVPSANALMFLINVNQNYDNLLKIVSNASCTINCLAPPDNFGIMEVLMTIVYVITSSQKTVEVSLESCDVMAMVMPRTSSLHPLVLPRLSPR</sequence>
<keyword evidence="6" id="KW-0520">NAD</keyword>
<evidence type="ECO:0000313" key="10">
    <source>
        <dbReference type="EMBL" id="EDM11201.1"/>
    </source>
</evidence>
<keyword evidence="9" id="KW-1133">Transmembrane helix</keyword>
<evidence type="ECO:0000256" key="5">
    <source>
        <dbReference type="ARBA" id="ARBA00023002"/>
    </source>
</evidence>
<dbReference type="GO" id="GO:0006096">
    <property type="term" value="P:glycolytic process"/>
    <property type="evidence" value="ECO:0007669"/>
    <property type="project" value="UniProtKB-KW"/>
</dbReference>
<evidence type="ECO:0000256" key="3">
    <source>
        <dbReference type="ARBA" id="ARBA00013119"/>
    </source>
</evidence>
<dbReference type="EC" id="1.2.1.12" evidence="3"/>
<dbReference type="Proteomes" id="UP000234681">
    <property type="component" value="Chromosome 11"/>
</dbReference>
<keyword evidence="5" id="KW-0560">Oxidoreductase</keyword>
<dbReference type="PRINTS" id="PR00078">
    <property type="entry name" value="G3PDHDRGNASE"/>
</dbReference>
<reference evidence="11" key="1">
    <citation type="submission" date="2005-09" db="EMBL/GenBank/DDBJ databases">
        <authorList>
            <person name="Mural R.J."/>
            <person name="Li P.W."/>
            <person name="Adams M.D."/>
            <person name="Amanatides P.G."/>
            <person name="Baden-Tillson H."/>
            <person name="Barnstead M."/>
            <person name="Chin S.H."/>
            <person name="Dew I."/>
            <person name="Evans C.A."/>
            <person name="Ferriera S."/>
            <person name="Flanigan M."/>
            <person name="Fosler C."/>
            <person name="Glodek A."/>
            <person name="Gu Z."/>
            <person name="Holt R.A."/>
            <person name="Jennings D."/>
            <person name="Kraft C.L."/>
            <person name="Lu F."/>
            <person name="Nguyen T."/>
            <person name="Nusskern D.R."/>
            <person name="Pfannkoch C.M."/>
            <person name="Sitter C."/>
            <person name="Sutton G.G."/>
            <person name="Venter J.C."/>
            <person name="Wang Z."/>
            <person name="Woodage T."/>
            <person name="Zheng X.H."/>
            <person name="Zhong F."/>
        </authorList>
    </citation>
    <scope>NUCLEOTIDE SEQUENCE [LARGE SCALE GENOMIC DNA]</scope>
    <source>
        <strain>BN</strain>
        <strain evidence="11">Sprague-Dawley</strain>
    </source>
</reference>
<keyword evidence="7" id="KW-0324">Glycolysis</keyword>
<evidence type="ECO:0000256" key="8">
    <source>
        <dbReference type="ARBA" id="ARBA00047698"/>
    </source>
</evidence>
<dbReference type="EMBL" id="CH473967">
    <property type="protein sequence ID" value="EDM11201.1"/>
    <property type="molecule type" value="Genomic_DNA"/>
</dbReference>
<evidence type="ECO:0000256" key="6">
    <source>
        <dbReference type="ARBA" id="ARBA00023027"/>
    </source>
</evidence>
<keyword evidence="4" id="KW-0963">Cytoplasm</keyword>
<evidence type="ECO:0000256" key="1">
    <source>
        <dbReference type="ARBA" id="ARBA00004869"/>
    </source>
</evidence>
<dbReference type="InterPro" id="IPR020831">
    <property type="entry name" value="GlycerAld/Erythrose_P_DH"/>
</dbReference>
<dbReference type="PANTHER" id="PTHR10836:SF111">
    <property type="entry name" value="GLYCERALDEHYDE-3-PHOSPHATE DEHYDROGENASE"/>
    <property type="match status" value="1"/>
</dbReference>
<proteinExistence type="inferred from homology"/>
<comment type="pathway">
    <text evidence="1">Carbohydrate degradation; glycolysis; pyruvate from D-glyceraldehyde 3-phosphate: step 1/5.</text>
</comment>
<dbReference type="Gene3D" id="3.40.50.720">
    <property type="entry name" value="NAD(P)-binding Rossmann-like Domain"/>
    <property type="match status" value="1"/>
</dbReference>
<dbReference type="PANTHER" id="PTHR10836">
    <property type="entry name" value="GLYCERALDEHYDE 3-PHOSPHATE DEHYDROGENASE"/>
    <property type="match status" value="1"/>
</dbReference>
<comment type="catalytic activity">
    <reaction evidence="8">
        <text>D-glyceraldehyde 3-phosphate + phosphate + NAD(+) = (2R)-3-phospho-glyceroyl phosphate + NADH + H(+)</text>
        <dbReference type="Rhea" id="RHEA:10300"/>
        <dbReference type="ChEBI" id="CHEBI:15378"/>
        <dbReference type="ChEBI" id="CHEBI:43474"/>
        <dbReference type="ChEBI" id="CHEBI:57540"/>
        <dbReference type="ChEBI" id="CHEBI:57604"/>
        <dbReference type="ChEBI" id="CHEBI:57945"/>
        <dbReference type="ChEBI" id="CHEBI:59776"/>
        <dbReference type="EC" id="1.2.1.12"/>
    </reaction>
</comment>
<protein>
    <recommendedName>
        <fullName evidence="3">glyceraldehyde-3-phosphate dehydrogenase (phosphorylating)</fullName>
        <ecNumber evidence="3">1.2.1.12</ecNumber>
    </recommendedName>
</protein>
<keyword evidence="9" id="KW-0472">Membrane</keyword>
<dbReference type="SUPFAM" id="SSF51735">
    <property type="entry name" value="NAD(P)-binding Rossmann-fold domains"/>
    <property type="match status" value="1"/>
</dbReference>
<dbReference type="Gene3D" id="3.30.360.10">
    <property type="entry name" value="Dihydrodipicolinate Reductase, domain 2"/>
    <property type="match status" value="1"/>
</dbReference>
<comment type="similarity">
    <text evidence="2">Belongs to the glyceraldehyde-3-phosphate dehydrogenase family.</text>
</comment>